<dbReference type="EMBL" id="JAMYWD010000005">
    <property type="protein sequence ID" value="KAJ4969947.1"/>
    <property type="molecule type" value="Genomic_DNA"/>
</dbReference>
<keyword evidence="1" id="KW-1133">Transmembrane helix</keyword>
<evidence type="ECO:0000256" key="1">
    <source>
        <dbReference type="SAM" id="Phobius"/>
    </source>
</evidence>
<gene>
    <name evidence="2" type="ORF">NE237_003046</name>
</gene>
<name>A0A9Q0KG79_9MAGN</name>
<organism evidence="2 3">
    <name type="scientific">Protea cynaroides</name>
    <dbReference type="NCBI Taxonomy" id="273540"/>
    <lineage>
        <taxon>Eukaryota</taxon>
        <taxon>Viridiplantae</taxon>
        <taxon>Streptophyta</taxon>
        <taxon>Embryophyta</taxon>
        <taxon>Tracheophyta</taxon>
        <taxon>Spermatophyta</taxon>
        <taxon>Magnoliopsida</taxon>
        <taxon>Proteales</taxon>
        <taxon>Proteaceae</taxon>
        <taxon>Protea</taxon>
    </lineage>
</organism>
<keyword evidence="3" id="KW-1185">Reference proteome</keyword>
<keyword evidence="1" id="KW-0812">Transmembrane</keyword>
<comment type="caution">
    <text evidence="2">The sequence shown here is derived from an EMBL/GenBank/DDBJ whole genome shotgun (WGS) entry which is preliminary data.</text>
</comment>
<reference evidence="2" key="1">
    <citation type="journal article" date="2023" name="Plant J.">
        <title>The genome of the king protea, Protea cynaroides.</title>
        <authorList>
            <person name="Chang J."/>
            <person name="Duong T.A."/>
            <person name="Schoeman C."/>
            <person name="Ma X."/>
            <person name="Roodt D."/>
            <person name="Barker N."/>
            <person name="Li Z."/>
            <person name="Van de Peer Y."/>
            <person name="Mizrachi E."/>
        </authorList>
    </citation>
    <scope>NUCLEOTIDE SEQUENCE</scope>
    <source>
        <tissue evidence="2">Young leaves</tissue>
    </source>
</reference>
<proteinExistence type="predicted"/>
<dbReference type="AlphaFoldDB" id="A0A9Q0KG79"/>
<evidence type="ECO:0000313" key="3">
    <source>
        <dbReference type="Proteomes" id="UP001141806"/>
    </source>
</evidence>
<accession>A0A9Q0KG79</accession>
<feature type="transmembrane region" description="Helical" evidence="1">
    <location>
        <begin position="20"/>
        <end position="36"/>
    </location>
</feature>
<protein>
    <submittedName>
        <fullName evidence="2">Uncharacterized protein</fullName>
    </submittedName>
</protein>
<dbReference type="Proteomes" id="UP001141806">
    <property type="component" value="Unassembled WGS sequence"/>
</dbReference>
<sequence>MSYSINTTVGASSAPSSHQLSAVLLMVGYIFYGWAIPRFKNHSPLQVGKNPTDPFDESVVLKQSPSLVQKNPFDLSVVNKATFLVLGLFEAMAGSISSLRSLCFFIPCRDTTIGSFKPQN</sequence>
<evidence type="ECO:0000313" key="2">
    <source>
        <dbReference type="EMBL" id="KAJ4969947.1"/>
    </source>
</evidence>
<keyword evidence="1" id="KW-0472">Membrane</keyword>